<dbReference type="Pfam" id="PF01555">
    <property type="entry name" value="N6_N4_Mtase"/>
    <property type="match status" value="2"/>
</dbReference>
<dbReference type="InterPro" id="IPR001091">
    <property type="entry name" value="RM_Methyltransferase"/>
</dbReference>
<dbReference type="Proteomes" id="UP001329915">
    <property type="component" value="Chromosome"/>
</dbReference>
<dbReference type="KEGG" id="dbc:MFMK1_003416"/>
<keyword evidence="7" id="KW-1185">Reference proteome</keyword>
<dbReference type="SUPFAM" id="SSF53335">
    <property type="entry name" value="S-adenosyl-L-methionine-dependent methyltransferases"/>
    <property type="match status" value="1"/>
</dbReference>
<dbReference type="GO" id="GO:0032259">
    <property type="term" value="P:methylation"/>
    <property type="evidence" value="ECO:0007669"/>
    <property type="project" value="UniProtKB-KW"/>
</dbReference>
<dbReference type="RefSeq" id="WP_366922935.1">
    <property type="nucleotide sequence ID" value="NZ_CP121694.1"/>
</dbReference>
<name>A0AAU0USY1_9FIRM</name>
<evidence type="ECO:0000259" key="5">
    <source>
        <dbReference type="Pfam" id="PF01555"/>
    </source>
</evidence>
<dbReference type="InterPro" id="IPR002052">
    <property type="entry name" value="DNA_methylase_N6_adenine_CS"/>
</dbReference>
<reference evidence="6 7" key="1">
    <citation type="submission" date="2023-04" db="EMBL/GenBank/DDBJ databases">
        <authorList>
            <person name="Hsu D."/>
        </authorList>
    </citation>
    <scope>NUCLEOTIDE SEQUENCE [LARGE SCALE GENOMIC DNA]</scope>
    <source>
        <strain evidence="6 7">MK1</strain>
    </source>
</reference>
<dbReference type="InterPro" id="IPR002941">
    <property type="entry name" value="DNA_methylase_N4/N6"/>
</dbReference>
<protein>
    <submittedName>
        <fullName evidence="6">Site-specific DNA-methyltransferase</fullName>
    </submittedName>
</protein>
<dbReference type="Gene3D" id="3.40.50.150">
    <property type="entry name" value="Vaccinia Virus protein VP39"/>
    <property type="match status" value="2"/>
</dbReference>
<keyword evidence="2" id="KW-0489">Methyltransferase</keyword>
<keyword evidence="3" id="KW-0808">Transferase</keyword>
<comment type="similarity">
    <text evidence="1">Belongs to the N(4)/N(6)-methyltransferase family.</text>
</comment>
<feature type="domain" description="DNA methylase N-4/N-6" evidence="5">
    <location>
        <begin position="383"/>
        <end position="465"/>
    </location>
</feature>
<evidence type="ECO:0000256" key="2">
    <source>
        <dbReference type="ARBA" id="ARBA00022603"/>
    </source>
</evidence>
<dbReference type="PRINTS" id="PR00508">
    <property type="entry name" value="S21N4MTFRASE"/>
</dbReference>
<evidence type="ECO:0000256" key="4">
    <source>
        <dbReference type="ARBA" id="ARBA00022747"/>
    </source>
</evidence>
<evidence type="ECO:0000256" key="1">
    <source>
        <dbReference type="ARBA" id="ARBA00006594"/>
    </source>
</evidence>
<dbReference type="GO" id="GO:0003677">
    <property type="term" value="F:DNA binding"/>
    <property type="evidence" value="ECO:0007669"/>
    <property type="project" value="InterPro"/>
</dbReference>
<dbReference type="EMBL" id="CP121694">
    <property type="protein sequence ID" value="WRO23553.1"/>
    <property type="molecule type" value="Genomic_DNA"/>
</dbReference>
<dbReference type="GO" id="GO:0009307">
    <property type="term" value="P:DNA restriction-modification system"/>
    <property type="evidence" value="ECO:0007669"/>
    <property type="project" value="UniProtKB-KW"/>
</dbReference>
<dbReference type="InterPro" id="IPR029063">
    <property type="entry name" value="SAM-dependent_MTases_sf"/>
</dbReference>
<keyword evidence="4" id="KW-0680">Restriction system</keyword>
<dbReference type="AlphaFoldDB" id="A0AAU0USY1"/>
<feature type="domain" description="DNA methylase N-4/N-6" evidence="5">
    <location>
        <begin position="85"/>
        <end position="206"/>
    </location>
</feature>
<accession>A0AAU0USY1</accession>
<organism evidence="6 7">
    <name type="scientific">Metallumcola ferriviriculae</name>
    <dbReference type="NCBI Taxonomy" id="3039180"/>
    <lineage>
        <taxon>Bacteria</taxon>
        <taxon>Bacillati</taxon>
        <taxon>Bacillota</taxon>
        <taxon>Clostridia</taxon>
        <taxon>Neomoorellales</taxon>
        <taxon>Desulfitibacteraceae</taxon>
        <taxon>Metallumcola</taxon>
    </lineage>
</organism>
<evidence type="ECO:0000256" key="3">
    <source>
        <dbReference type="ARBA" id="ARBA00022679"/>
    </source>
</evidence>
<dbReference type="REBASE" id="790287">
    <property type="entry name" value="M.DbaMK1ORF3416P"/>
</dbReference>
<proteinExistence type="inferred from homology"/>
<sequence>MKVVRVLGKIRLNWDGKDKWLLALDEQGLPIWGEEEDLTGYPLNNCQYIGNMSRLSGTFLDGNLLIKGDNLYVLKALEKDFTGKIQCIYIDPPFNAANGTMGYMDEFDHGIWLSMMQTRLAMVKRFLKPSGTIFIHIGYEEKSYLKVLADEIFGRDNFVSEITWQRAPDGRTVLGQGSSVIPHTSEYLLVYAKDIDKVKVYEDKKVVLATDQVLRQYNQVLQIHSPARLVAENTDRRGNIIRIYRYGQYSLTRFKVRKLRAAANQWLQRHSDAISRIECGEAEQSLLTKALNQSLSFDNLTQQAKRVFLTENFSQMVQSVSIQKESTFQQRLLLEMGAKDVLYRAEYTPSKGKRRGEQVCDYFLNGRKLLFLKDYSQLVDGHVYRRVDINDVWKHEEINVTGTAREGGCVFKRSKKPESLLKRVIEFATEEGDWVMDCFLGSGTTAAVAHKLGRRWVAIEVGDHAETICLPRLKRVVSGEDASGISKQVGWHGGGGFGYFTLNKI</sequence>
<dbReference type="GO" id="GO:0008170">
    <property type="term" value="F:N-methyltransferase activity"/>
    <property type="evidence" value="ECO:0007669"/>
    <property type="project" value="InterPro"/>
</dbReference>
<dbReference type="PROSITE" id="PS00092">
    <property type="entry name" value="N6_MTASE"/>
    <property type="match status" value="1"/>
</dbReference>
<evidence type="ECO:0000313" key="7">
    <source>
        <dbReference type="Proteomes" id="UP001329915"/>
    </source>
</evidence>
<gene>
    <name evidence="6" type="ORF">MFMK1_003416</name>
</gene>
<evidence type="ECO:0000313" key="6">
    <source>
        <dbReference type="EMBL" id="WRO23553.1"/>
    </source>
</evidence>